<evidence type="ECO:0000313" key="3">
    <source>
        <dbReference type="Proteomes" id="UP001079430"/>
    </source>
</evidence>
<name>A0ABT4KAX6_9HYPH</name>
<sequence length="578" mass="60341">MTDLISSDWQELDANNTNPSPNGVQGGYSPTTVAPIIRSIRGALKRFYVQTNAIYTSGGTGAAYTLTYGQAPAGYSKGIKYSFWAHADNTGACTLNLNSLGAKSILNQNGTALTAGQIKSGNMIEVVYNGTSFELVSFDSHDSIFTGNTSIAALVATTASAGSLTVSGAITANTLTASGAISAQSLSLTTPLAIASGGTGANTAAAARTNLGLAAIAASGSASDLTTGTIDDARLPVSMAGKTFTSNTTIDHATTADLRFELAGILAGRLYRDVGGGLVMRRYNETTGAAEGYIQITGNGVNDAKYNGNIMWHAGNDGSGSTLDADLLDGYHAADLYRDNADFTTTGNLTLSNGAPYIRLQDTTTSAYDGRLRLDANNLYIDGSSDGVNYAEVLRFELDTKVGYMSQLFLTTSGEAIRLAAPTAGQDPYISWYSGATRTGFIQYVDSGSKTGFFMTNDVSDDAIGIDNAGGTSSLRFWDNSRGALDVVLTSANIDAYDLAKYYIGSDANYTSFPLGSVVSCYTPTLPARNGAVSPCLNTADNYQYVYSGFGNAGTALIGTWRSRGILTSDRTIIQRVA</sequence>
<proteinExistence type="predicted"/>
<accession>A0ABT4KAX6</accession>
<comment type="caution">
    <text evidence="2">The sequence shown here is derived from an EMBL/GenBank/DDBJ whole genome shotgun (WGS) entry which is preliminary data.</text>
</comment>
<protein>
    <submittedName>
        <fullName evidence="2">Uncharacterized protein</fullName>
    </submittedName>
</protein>
<evidence type="ECO:0000256" key="1">
    <source>
        <dbReference type="SAM" id="MobiDB-lite"/>
    </source>
</evidence>
<keyword evidence="3" id="KW-1185">Reference proteome</keyword>
<reference evidence="2" key="1">
    <citation type="submission" date="2022-10" db="EMBL/GenBank/DDBJ databases">
        <title>Whole genome sequencing of three plant growth promoting bacteria isolated from Vachellia tortilis subsp. raddiana in Morocco.</title>
        <authorList>
            <person name="Hnini M."/>
            <person name="Zouagui R."/>
            <person name="Zouagui H."/>
            <person name="Chemao Elfihri M.-W."/>
            <person name="Ibrahimi A."/>
            <person name="Sbabou L."/>
            <person name="Aurag J."/>
        </authorList>
    </citation>
    <scope>NUCLEOTIDE SEQUENCE</scope>
    <source>
        <strain evidence="2">LMR678</strain>
    </source>
</reference>
<feature type="region of interest" description="Disordered" evidence="1">
    <location>
        <begin position="1"/>
        <end position="27"/>
    </location>
</feature>
<evidence type="ECO:0000313" key="2">
    <source>
        <dbReference type="EMBL" id="MCZ4089066.1"/>
    </source>
</evidence>
<gene>
    <name evidence="2" type="ORF">O3W52_03010</name>
</gene>
<dbReference type="Proteomes" id="UP001079430">
    <property type="component" value="Unassembled WGS sequence"/>
</dbReference>
<organism evidence="2 3">
    <name type="scientific">Sinorhizobium psoraleae</name>
    <dbReference type="NCBI Taxonomy" id="520838"/>
    <lineage>
        <taxon>Bacteria</taxon>
        <taxon>Pseudomonadati</taxon>
        <taxon>Pseudomonadota</taxon>
        <taxon>Alphaproteobacteria</taxon>
        <taxon>Hyphomicrobiales</taxon>
        <taxon>Rhizobiaceae</taxon>
        <taxon>Sinorhizobium/Ensifer group</taxon>
        <taxon>Sinorhizobium</taxon>
    </lineage>
</organism>
<dbReference type="RefSeq" id="WP_269275378.1">
    <property type="nucleotide sequence ID" value="NZ_JAPVOI010000003.1"/>
</dbReference>
<dbReference type="EMBL" id="JAPVOI010000003">
    <property type="protein sequence ID" value="MCZ4089066.1"/>
    <property type="molecule type" value="Genomic_DNA"/>
</dbReference>